<feature type="coiled-coil region" evidence="1">
    <location>
        <begin position="350"/>
        <end position="377"/>
    </location>
</feature>
<reference evidence="3 4" key="1">
    <citation type="journal article" date="2021" name="Commun. Biol.">
        <title>The genome of Shorea leprosula (Dipterocarpaceae) highlights the ecological relevance of drought in aseasonal tropical rainforests.</title>
        <authorList>
            <person name="Ng K.K.S."/>
            <person name="Kobayashi M.J."/>
            <person name="Fawcett J.A."/>
            <person name="Hatakeyama M."/>
            <person name="Paape T."/>
            <person name="Ng C.H."/>
            <person name="Ang C.C."/>
            <person name="Tnah L.H."/>
            <person name="Lee C.T."/>
            <person name="Nishiyama T."/>
            <person name="Sese J."/>
            <person name="O'Brien M.J."/>
            <person name="Copetti D."/>
            <person name="Mohd Noor M.I."/>
            <person name="Ong R.C."/>
            <person name="Putra M."/>
            <person name="Sireger I.Z."/>
            <person name="Indrioko S."/>
            <person name="Kosugi Y."/>
            <person name="Izuno A."/>
            <person name="Isagi Y."/>
            <person name="Lee S.L."/>
            <person name="Shimizu K.K."/>
        </authorList>
    </citation>
    <scope>NUCLEOTIDE SEQUENCE [LARGE SCALE GENOMIC DNA]</scope>
    <source>
        <strain evidence="3">214</strain>
    </source>
</reference>
<dbReference type="AlphaFoldDB" id="A0AAV5M9C8"/>
<protein>
    <submittedName>
        <fullName evidence="3">Uncharacterized protein</fullName>
    </submittedName>
</protein>
<sequence>MFQCLSHDNTEGVDEFASPKRLVLGKRKRIAHPPKSRARRTFTSLANKQNKAKAPTPSKAKTTKEKDTSRDNEIASSEGFGPIPIPGDNKVPSKAKEAKQVEALVVNMEEALANLVVRRKILASKMGEPLLLDDILNVVDSIIDWSDPTSFIVESTKKAKANETSGGVKVSYGMPSTTKKLETAKTQPEVTILKPHPISELPPFSAGDFELVPGGFILVRKTSATSDGKGVEKGEAKATTNVGKEKGKKVTEAKKVVGPGEAKHSGQPFAAPVQSSEINGLAMRLLKNLDEMNEDRDVSLTRDALNDAESLNFEVNALCTHLSTLAKAYLGKTEFSTAGGDMAEGLVEWIREQAKHIEEMEKSLAKTRELVVKLEEGLVSAKAYLGLLNQEKERLDSNGMMSFVRPIWRLPKPLEMSPTPSYHESALRPSFLFIFLFLFPYKKLAISDVAMM</sequence>
<evidence type="ECO:0000313" key="3">
    <source>
        <dbReference type="EMBL" id="GKV46433.1"/>
    </source>
</evidence>
<proteinExistence type="predicted"/>
<feature type="compositionally biased region" description="Basic residues" evidence="2">
    <location>
        <begin position="25"/>
        <end position="40"/>
    </location>
</feature>
<feature type="region of interest" description="Disordered" evidence="2">
    <location>
        <begin position="25"/>
        <end position="94"/>
    </location>
</feature>
<dbReference type="EMBL" id="BPVZ01000208">
    <property type="protein sequence ID" value="GKV46433.1"/>
    <property type="molecule type" value="Genomic_DNA"/>
</dbReference>
<accession>A0AAV5M9C8</accession>
<dbReference type="Proteomes" id="UP001054252">
    <property type="component" value="Unassembled WGS sequence"/>
</dbReference>
<evidence type="ECO:0000313" key="4">
    <source>
        <dbReference type="Proteomes" id="UP001054252"/>
    </source>
</evidence>
<evidence type="ECO:0000256" key="1">
    <source>
        <dbReference type="SAM" id="Coils"/>
    </source>
</evidence>
<feature type="compositionally biased region" description="Basic and acidic residues" evidence="2">
    <location>
        <begin position="62"/>
        <end position="73"/>
    </location>
</feature>
<keyword evidence="1" id="KW-0175">Coiled coil</keyword>
<organism evidence="3 4">
    <name type="scientific">Rubroshorea leprosula</name>
    <dbReference type="NCBI Taxonomy" id="152421"/>
    <lineage>
        <taxon>Eukaryota</taxon>
        <taxon>Viridiplantae</taxon>
        <taxon>Streptophyta</taxon>
        <taxon>Embryophyta</taxon>
        <taxon>Tracheophyta</taxon>
        <taxon>Spermatophyta</taxon>
        <taxon>Magnoliopsida</taxon>
        <taxon>eudicotyledons</taxon>
        <taxon>Gunneridae</taxon>
        <taxon>Pentapetalae</taxon>
        <taxon>rosids</taxon>
        <taxon>malvids</taxon>
        <taxon>Malvales</taxon>
        <taxon>Dipterocarpaceae</taxon>
        <taxon>Rubroshorea</taxon>
    </lineage>
</organism>
<evidence type="ECO:0000256" key="2">
    <source>
        <dbReference type="SAM" id="MobiDB-lite"/>
    </source>
</evidence>
<keyword evidence="4" id="KW-1185">Reference proteome</keyword>
<comment type="caution">
    <text evidence="3">The sequence shown here is derived from an EMBL/GenBank/DDBJ whole genome shotgun (WGS) entry which is preliminary data.</text>
</comment>
<gene>
    <name evidence="3" type="ORF">SLEP1_g53417</name>
</gene>
<name>A0AAV5M9C8_9ROSI</name>